<feature type="compositionally biased region" description="Polar residues" evidence="1">
    <location>
        <begin position="67"/>
        <end position="82"/>
    </location>
</feature>
<feature type="region of interest" description="Disordered" evidence="1">
    <location>
        <begin position="35"/>
        <end position="87"/>
    </location>
</feature>
<keyword evidence="3" id="KW-1185">Reference proteome</keyword>
<comment type="caution">
    <text evidence="2">The sequence shown here is derived from an EMBL/GenBank/DDBJ whole genome shotgun (WGS) entry which is preliminary data.</text>
</comment>
<evidence type="ECO:0000313" key="2">
    <source>
        <dbReference type="EMBL" id="KAK7066627.1"/>
    </source>
</evidence>
<dbReference type="Proteomes" id="UP001381693">
    <property type="component" value="Unassembled WGS sequence"/>
</dbReference>
<dbReference type="EMBL" id="JAXCGZ010019095">
    <property type="protein sequence ID" value="KAK7066627.1"/>
    <property type="molecule type" value="Genomic_DNA"/>
</dbReference>
<protein>
    <submittedName>
        <fullName evidence="2">Uncharacterized protein</fullName>
    </submittedName>
</protein>
<feature type="non-terminal residue" evidence="2">
    <location>
        <position position="163"/>
    </location>
</feature>
<sequence length="163" mass="18980">MVPEKYKNVIFNEQLWLDGIIVLPFLTTIHPRLHAAPFQPSPNNNNRIQDNNTRWSSNTYHPPRFNPRSQEAQGYAQSPHYNSTRRRQPWVNFSHTSTWQQWTTSPTLSPPTKGRYTVDIEERGITETGDGKIRVARTFPRTFTDCIGAEMTSHLYHQEVNKS</sequence>
<organism evidence="2 3">
    <name type="scientific">Halocaridina rubra</name>
    <name type="common">Hawaiian red shrimp</name>
    <dbReference type="NCBI Taxonomy" id="373956"/>
    <lineage>
        <taxon>Eukaryota</taxon>
        <taxon>Metazoa</taxon>
        <taxon>Ecdysozoa</taxon>
        <taxon>Arthropoda</taxon>
        <taxon>Crustacea</taxon>
        <taxon>Multicrustacea</taxon>
        <taxon>Malacostraca</taxon>
        <taxon>Eumalacostraca</taxon>
        <taxon>Eucarida</taxon>
        <taxon>Decapoda</taxon>
        <taxon>Pleocyemata</taxon>
        <taxon>Caridea</taxon>
        <taxon>Atyoidea</taxon>
        <taxon>Atyidae</taxon>
        <taxon>Halocaridina</taxon>
    </lineage>
</organism>
<proteinExistence type="predicted"/>
<reference evidence="2 3" key="1">
    <citation type="submission" date="2023-11" db="EMBL/GenBank/DDBJ databases">
        <title>Halocaridina rubra genome assembly.</title>
        <authorList>
            <person name="Smith C."/>
        </authorList>
    </citation>
    <scope>NUCLEOTIDE SEQUENCE [LARGE SCALE GENOMIC DNA]</scope>
    <source>
        <strain evidence="2">EP-1</strain>
        <tissue evidence="2">Whole</tissue>
    </source>
</reference>
<dbReference type="AlphaFoldDB" id="A0AAN8WI36"/>
<feature type="compositionally biased region" description="Low complexity" evidence="1">
    <location>
        <begin position="43"/>
        <end position="52"/>
    </location>
</feature>
<name>A0AAN8WI36_HALRR</name>
<evidence type="ECO:0000256" key="1">
    <source>
        <dbReference type="SAM" id="MobiDB-lite"/>
    </source>
</evidence>
<evidence type="ECO:0000313" key="3">
    <source>
        <dbReference type="Proteomes" id="UP001381693"/>
    </source>
</evidence>
<accession>A0AAN8WI36</accession>
<gene>
    <name evidence="2" type="ORF">SK128_009153</name>
</gene>